<keyword evidence="4" id="KW-0717">Septation</keyword>
<evidence type="ECO:0000256" key="3">
    <source>
        <dbReference type="ARBA" id="ARBA00023134"/>
    </source>
</evidence>
<keyword evidence="4" id="KW-0963">Cytoplasm</keyword>
<dbReference type="CDD" id="cd02201">
    <property type="entry name" value="FtsZ_type1"/>
    <property type="match status" value="1"/>
</dbReference>
<reference evidence="9 10" key="1">
    <citation type="journal article" date="2016" name="Nat. Commun.">
        <title>Thousands of microbial genomes shed light on interconnected biogeochemical processes in an aquifer system.</title>
        <authorList>
            <person name="Anantharaman K."/>
            <person name="Brown C.T."/>
            <person name="Hug L.A."/>
            <person name="Sharon I."/>
            <person name="Castelle C.J."/>
            <person name="Probst A.J."/>
            <person name="Thomas B.C."/>
            <person name="Singh A."/>
            <person name="Wilkins M.J."/>
            <person name="Karaoz U."/>
            <person name="Brodie E.L."/>
            <person name="Williams K.H."/>
            <person name="Hubbard S.S."/>
            <person name="Banfield J.F."/>
        </authorList>
    </citation>
    <scope>NUCLEOTIDE SEQUENCE [LARGE SCALE GENOMIC DNA]</scope>
</reference>
<evidence type="ECO:0000259" key="8">
    <source>
        <dbReference type="SMART" id="SM00865"/>
    </source>
</evidence>
<evidence type="ECO:0000313" key="9">
    <source>
        <dbReference type="EMBL" id="OGC45554.1"/>
    </source>
</evidence>
<feature type="domain" description="Tubulin/FtsZ GTPase" evidence="7">
    <location>
        <begin position="12"/>
        <end position="205"/>
    </location>
</feature>
<dbReference type="PANTHER" id="PTHR30314:SF3">
    <property type="entry name" value="MITOCHONDRIAL DIVISION PROTEIN FSZA"/>
    <property type="match status" value="1"/>
</dbReference>
<comment type="function">
    <text evidence="4">Essential cell division protein that forms a contractile ring structure (Z ring) at the future cell division site. The regulation of the ring assembly controls the timing and the location of cell division. One of the functions of the FtsZ ring is to recruit other cell division proteins to the septum to produce a new cell wall between the dividing cells. Binds GTP and shows GTPase activity.</text>
</comment>
<dbReference type="GO" id="GO:0043093">
    <property type="term" value="P:FtsZ-dependent cytokinesis"/>
    <property type="evidence" value="ECO:0007669"/>
    <property type="project" value="UniProtKB-UniRule"/>
</dbReference>
<feature type="compositionally biased region" description="Basic and acidic residues" evidence="6">
    <location>
        <begin position="362"/>
        <end position="371"/>
    </location>
</feature>
<dbReference type="GO" id="GO:0032153">
    <property type="term" value="C:cell division site"/>
    <property type="evidence" value="ECO:0007669"/>
    <property type="project" value="UniProtKB-UniRule"/>
</dbReference>
<feature type="binding site" evidence="4">
    <location>
        <position position="139"/>
    </location>
    <ligand>
        <name>GTP</name>
        <dbReference type="ChEBI" id="CHEBI:37565"/>
    </ligand>
</feature>
<dbReference type="Pfam" id="PF12327">
    <property type="entry name" value="FtsZ_C"/>
    <property type="match status" value="1"/>
</dbReference>
<dbReference type="Pfam" id="PF00091">
    <property type="entry name" value="Tubulin"/>
    <property type="match status" value="1"/>
</dbReference>
<dbReference type="SUPFAM" id="SSF52490">
    <property type="entry name" value="Tubulin nucleotide-binding domain-like"/>
    <property type="match status" value="1"/>
</dbReference>
<feature type="binding site" evidence="4">
    <location>
        <position position="143"/>
    </location>
    <ligand>
        <name>GTP</name>
        <dbReference type="ChEBI" id="CHEBI:37565"/>
    </ligand>
</feature>
<dbReference type="Proteomes" id="UP000178615">
    <property type="component" value="Unassembled WGS sequence"/>
</dbReference>
<dbReference type="InterPro" id="IPR036525">
    <property type="entry name" value="Tubulin/FtsZ_GTPase_sf"/>
</dbReference>
<dbReference type="AlphaFoldDB" id="A0A1F4UKS1"/>
<keyword evidence="4 9" id="KW-0132">Cell division</keyword>
<dbReference type="FunFam" id="3.40.50.1440:FF:000001">
    <property type="entry name" value="Cell division protein FtsZ"/>
    <property type="match status" value="1"/>
</dbReference>
<dbReference type="PROSITE" id="PS01134">
    <property type="entry name" value="FTSZ_1"/>
    <property type="match status" value="1"/>
</dbReference>
<dbReference type="InterPro" id="IPR008280">
    <property type="entry name" value="Tub_FtsZ_C"/>
</dbReference>
<feature type="region of interest" description="Disordered" evidence="6">
    <location>
        <begin position="332"/>
        <end position="395"/>
    </location>
</feature>
<evidence type="ECO:0000313" key="10">
    <source>
        <dbReference type="Proteomes" id="UP000178615"/>
    </source>
</evidence>
<dbReference type="GO" id="GO:0003924">
    <property type="term" value="F:GTPase activity"/>
    <property type="evidence" value="ECO:0007669"/>
    <property type="project" value="UniProtKB-UniRule"/>
</dbReference>
<dbReference type="PANTHER" id="PTHR30314">
    <property type="entry name" value="CELL DIVISION PROTEIN FTSZ-RELATED"/>
    <property type="match status" value="1"/>
</dbReference>
<comment type="similarity">
    <text evidence="1 4">Belongs to the FtsZ family.</text>
</comment>
<dbReference type="GO" id="GO:0000917">
    <property type="term" value="P:division septum assembly"/>
    <property type="evidence" value="ECO:0007669"/>
    <property type="project" value="UniProtKB-KW"/>
</dbReference>
<evidence type="ECO:0000256" key="2">
    <source>
        <dbReference type="ARBA" id="ARBA00022741"/>
    </source>
</evidence>
<feature type="binding site" evidence="4">
    <location>
        <begin position="20"/>
        <end position="24"/>
    </location>
    <ligand>
        <name>GTP</name>
        <dbReference type="ChEBI" id="CHEBI:37565"/>
    </ligand>
</feature>
<dbReference type="InterPro" id="IPR045061">
    <property type="entry name" value="FtsZ/CetZ"/>
</dbReference>
<name>A0A1F4UKS1_UNCKA</name>
<keyword evidence="3 4" id="KW-0342">GTP-binding</keyword>
<feature type="compositionally biased region" description="Acidic residues" evidence="6">
    <location>
        <begin position="350"/>
        <end position="361"/>
    </location>
</feature>
<dbReference type="Gene3D" id="3.40.50.1440">
    <property type="entry name" value="Tubulin/FtsZ, GTPase domain"/>
    <property type="match status" value="1"/>
</dbReference>
<dbReference type="GO" id="GO:0051258">
    <property type="term" value="P:protein polymerization"/>
    <property type="evidence" value="ECO:0007669"/>
    <property type="project" value="UniProtKB-UniRule"/>
</dbReference>
<keyword evidence="4" id="KW-0131">Cell cycle</keyword>
<gene>
    <name evidence="4" type="primary">ftsZ</name>
    <name evidence="9" type="ORF">A2V49_00935</name>
</gene>
<dbReference type="GO" id="GO:0005525">
    <property type="term" value="F:GTP binding"/>
    <property type="evidence" value="ECO:0007669"/>
    <property type="project" value="UniProtKB-UniRule"/>
</dbReference>
<comment type="caution">
    <text evidence="4">Lacks conserved residue(s) required for the propagation of feature annotation.</text>
</comment>
<comment type="caution">
    <text evidence="9">The sequence shown here is derived from an EMBL/GenBank/DDBJ whole genome shotgun (WGS) entry which is preliminary data.</text>
</comment>
<dbReference type="Gene3D" id="3.30.1330.20">
    <property type="entry name" value="Tubulin/FtsZ, C-terminal domain"/>
    <property type="match status" value="1"/>
</dbReference>
<dbReference type="NCBIfam" id="TIGR00065">
    <property type="entry name" value="ftsZ"/>
    <property type="match status" value="1"/>
</dbReference>
<feature type="compositionally biased region" description="Basic and acidic residues" evidence="6">
    <location>
        <begin position="332"/>
        <end position="341"/>
    </location>
</feature>
<feature type="domain" description="Tubulin/FtsZ 2-layer sandwich" evidence="8">
    <location>
        <begin position="207"/>
        <end position="324"/>
    </location>
</feature>
<dbReference type="InterPro" id="IPR024757">
    <property type="entry name" value="FtsZ_C"/>
</dbReference>
<keyword evidence="2 4" id="KW-0547">Nucleotide-binding</keyword>
<dbReference type="InterPro" id="IPR018316">
    <property type="entry name" value="Tubulin/FtsZ_2-layer-sand-dom"/>
</dbReference>
<dbReference type="InterPro" id="IPR020805">
    <property type="entry name" value="Cell_div_FtsZ_CS"/>
</dbReference>
<dbReference type="SMART" id="SM00864">
    <property type="entry name" value="Tubulin"/>
    <property type="match status" value="1"/>
</dbReference>
<dbReference type="HAMAP" id="MF_00909">
    <property type="entry name" value="FtsZ"/>
    <property type="match status" value="1"/>
</dbReference>
<dbReference type="EMBL" id="MEUV01000027">
    <property type="protein sequence ID" value="OGC45554.1"/>
    <property type="molecule type" value="Genomic_DNA"/>
</dbReference>
<feature type="binding site" evidence="4">
    <location>
        <position position="187"/>
    </location>
    <ligand>
        <name>GTP</name>
        <dbReference type="ChEBI" id="CHEBI:37565"/>
    </ligand>
</feature>
<protein>
    <recommendedName>
        <fullName evidence="4 5">Cell division protein FtsZ</fullName>
    </recommendedName>
</protein>
<dbReference type="GO" id="GO:0005737">
    <property type="term" value="C:cytoplasm"/>
    <property type="evidence" value="ECO:0007669"/>
    <property type="project" value="UniProtKB-SubCell"/>
</dbReference>
<evidence type="ECO:0000256" key="5">
    <source>
        <dbReference type="NCBIfam" id="TIGR00065"/>
    </source>
</evidence>
<dbReference type="InterPro" id="IPR037103">
    <property type="entry name" value="Tubulin/FtsZ-like_C"/>
</dbReference>
<sequence length="395" mass="42085">MHIKPEIERFAKIRVVGIGGAGCNVINTMIDSQQINGVEFIAVNTDAQDLSISKAYIKIPIGQELTGGLGAGSDPEVGKKAAEESLELIKSNLEGADMVFVTAGMGGDTGTGAAPVIAKIAKDLGALTIGVVTKPFAFEGQKRMQNAERGIDALSKEVDALITIPNQRLLEITDPQMPMIDAFKMSDSVLNQGVQGISDLIVMPGLINVDFADVKTIMKNAGSALMGIGIGTGEDRAKVAAKAAITSPLLDVSIDGATGILFNVIGSSDISMHEVDEAAKIIIDAASPDANIIFGTTIDENLTDQVKITVIATGFETEDIRTKLGISESTYKRDSMEDIRRPTPIKLPSYDEDEDLEEEKPEEQPDQKPKDPWGTPNLGDDLDSKYDIPAFLRGK</sequence>
<dbReference type="PRINTS" id="PR00423">
    <property type="entry name" value="CELLDVISFTSZ"/>
</dbReference>
<evidence type="ECO:0000256" key="6">
    <source>
        <dbReference type="SAM" id="MobiDB-lite"/>
    </source>
</evidence>
<evidence type="ECO:0000256" key="4">
    <source>
        <dbReference type="HAMAP-Rule" id="MF_00909"/>
    </source>
</evidence>
<evidence type="ECO:0000259" key="7">
    <source>
        <dbReference type="SMART" id="SM00864"/>
    </source>
</evidence>
<dbReference type="InterPro" id="IPR000158">
    <property type="entry name" value="Cell_div_FtsZ"/>
</dbReference>
<dbReference type="SUPFAM" id="SSF55307">
    <property type="entry name" value="Tubulin C-terminal domain-like"/>
    <property type="match status" value="1"/>
</dbReference>
<dbReference type="SMART" id="SM00865">
    <property type="entry name" value="Tubulin_C"/>
    <property type="match status" value="1"/>
</dbReference>
<evidence type="ECO:0000256" key="1">
    <source>
        <dbReference type="ARBA" id="ARBA00009690"/>
    </source>
</evidence>
<comment type="subcellular location">
    <subcellularLocation>
        <location evidence="4">Cytoplasm</location>
    </subcellularLocation>
    <text evidence="4">Assembles at midcell at the inner surface of the cytoplasmic membrane.</text>
</comment>
<comment type="subunit">
    <text evidence="4">Homodimer. Polymerizes to form a dynamic ring structure in a strictly GTP-dependent manner. Interacts directly with several other division proteins.</text>
</comment>
<accession>A0A1F4UKS1</accession>
<dbReference type="InterPro" id="IPR003008">
    <property type="entry name" value="Tubulin_FtsZ_GTPase"/>
</dbReference>
<organism evidence="9 10">
    <name type="scientific">candidate division WWE3 bacterium RBG_19FT_COMBO_34_6</name>
    <dbReference type="NCBI Taxonomy" id="1802612"/>
    <lineage>
        <taxon>Bacteria</taxon>
        <taxon>Katanobacteria</taxon>
    </lineage>
</organism>
<proteinExistence type="inferred from homology"/>